<proteinExistence type="predicted"/>
<feature type="chain" id="PRO_5002217191" description="CCL2-like lectin domain-containing protein" evidence="1">
    <location>
        <begin position="22"/>
        <end position="157"/>
    </location>
</feature>
<dbReference type="Pfam" id="PF21595">
    <property type="entry name" value="CCL2-like"/>
    <property type="match status" value="1"/>
</dbReference>
<dbReference type="HOGENOM" id="CLU_1704519_0_0_1"/>
<evidence type="ECO:0000313" key="4">
    <source>
        <dbReference type="Proteomes" id="UP000054477"/>
    </source>
</evidence>
<name>A0A0C9Y0U9_9AGAR</name>
<reference evidence="3 4" key="1">
    <citation type="submission" date="2014-04" db="EMBL/GenBank/DDBJ databases">
        <authorList>
            <consortium name="DOE Joint Genome Institute"/>
            <person name="Kuo A."/>
            <person name="Kohler A."/>
            <person name="Nagy L.G."/>
            <person name="Floudas D."/>
            <person name="Copeland A."/>
            <person name="Barry K.W."/>
            <person name="Cichocki N."/>
            <person name="Veneault-Fourrey C."/>
            <person name="LaButti K."/>
            <person name="Lindquist E.A."/>
            <person name="Lipzen A."/>
            <person name="Lundell T."/>
            <person name="Morin E."/>
            <person name="Murat C."/>
            <person name="Sun H."/>
            <person name="Tunlid A."/>
            <person name="Henrissat B."/>
            <person name="Grigoriev I.V."/>
            <person name="Hibbett D.S."/>
            <person name="Martin F."/>
            <person name="Nordberg H.P."/>
            <person name="Cantor M.N."/>
            <person name="Hua S.X."/>
        </authorList>
    </citation>
    <scope>NUCLEOTIDE SEQUENCE [LARGE SCALE GENOMIC DNA]</scope>
    <source>
        <strain evidence="3 4">LaAM-08-1</strain>
    </source>
</reference>
<evidence type="ECO:0000313" key="3">
    <source>
        <dbReference type="EMBL" id="KIK03632.1"/>
    </source>
</evidence>
<dbReference type="InterPro" id="IPR035992">
    <property type="entry name" value="Ricin_B-like_lectins"/>
</dbReference>
<keyword evidence="4" id="KW-1185">Reference proteome</keyword>
<evidence type="ECO:0000256" key="1">
    <source>
        <dbReference type="SAM" id="SignalP"/>
    </source>
</evidence>
<dbReference type="InterPro" id="IPR048746">
    <property type="entry name" value="CCL2-like_lectin"/>
</dbReference>
<accession>A0A0C9Y0U9</accession>
<feature type="domain" description="CCL2-like lectin" evidence="2">
    <location>
        <begin position="26"/>
        <end position="151"/>
    </location>
</feature>
<feature type="signal peptide" evidence="1">
    <location>
        <begin position="1"/>
        <end position="21"/>
    </location>
</feature>
<dbReference type="OrthoDB" id="10311773at2759"/>
<dbReference type="CDD" id="cd23715">
    <property type="entry name" value="beta-trefoil_Ricin_CCL2"/>
    <property type="match status" value="1"/>
</dbReference>
<gene>
    <name evidence="3" type="ORF">K443DRAFT_131288</name>
</gene>
<keyword evidence="1" id="KW-0732">Signal</keyword>
<organism evidence="3 4">
    <name type="scientific">Laccaria amethystina LaAM-08-1</name>
    <dbReference type="NCBI Taxonomy" id="1095629"/>
    <lineage>
        <taxon>Eukaryota</taxon>
        <taxon>Fungi</taxon>
        <taxon>Dikarya</taxon>
        <taxon>Basidiomycota</taxon>
        <taxon>Agaricomycotina</taxon>
        <taxon>Agaricomycetes</taxon>
        <taxon>Agaricomycetidae</taxon>
        <taxon>Agaricales</taxon>
        <taxon>Agaricineae</taxon>
        <taxon>Hydnangiaceae</taxon>
        <taxon>Laccaria</taxon>
    </lineage>
</organism>
<sequence>MHLKTLRSALFLWFLPTITVAYVRPGTYFIVNRVTPRRGTPLAVTLSGDNMPAVISGKTMSLTQQWIITDLNGNGQTIVSASDTSLEAARVGNTLTTIPQATGSQVWYISQTPDGYYSIQNPGGGAIWGTTSMDSGTSVVIGTEFGQKGEWIIEAAA</sequence>
<dbReference type="Proteomes" id="UP000054477">
    <property type="component" value="Unassembled WGS sequence"/>
</dbReference>
<evidence type="ECO:0000259" key="2">
    <source>
        <dbReference type="Pfam" id="PF21595"/>
    </source>
</evidence>
<dbReference type="Gene3D" id="2.80.10.50">
    <property type="match status" value="1"/>
</dbReference>
<dbReference type="AlphaFoldDB" id="A0A0C9Y0U9"/>
<dbReference type="SUPFAM" id="SSF50370">
    <property type="entry name" value="Ricin B-like lectins"/>
    <property type="match status" value="1"/>
</dbReference>
<reference evidence="4" key="2">
    <citation type="submission" date="2015-01" db="EMBL/GenBank/DDBJ databases">
        <title>Evolutionary Origins and Diversification of the Mycorrhizal Mutualists.</title>
        <authorList>
            <consortium name="DOE Joint Genome Institute"/>
            <consortium name="Mycorrhizal Genomics Consortium"/>
            <person name="Kohler A."/>
            <person name="Kuo A."/>
            <person name="Nagy L.G."/>
            <person name="Floudas D."/>
            <person name="Copeland A."/>
            <person name="Barry K.W."/>
            <person name="Cichocki N."/>
            <person name="Veneault-Fourrey C."/>
            <person name="LaButti K."/>
            <person name="Lindquist E.A."/>
            <person name="Lipzen A."/>
            <person name="Lundell T."/>
            <person name="Morin E."/>
            <person name="Murat C."/>
            <person name="Riley R."/>
            <person name="Ohm R."/>
            <person name="Sun H."/>
            <person name="Tunlid A."/>
            <person name="Henrissat B."/>
            <person name="Grigoriev I.V."/>
            <person name="Hibbett D.S."/>
            <person name="Martin F."/>
        </authorList>
    </citation>
    <scope>NUCLEOTIDE SEQUENCE [LARGE SCALE GENOMIC DNA]</scope>
    <source>
        <strain evidence="4">LaAM-08-1</strain>
    </source>
</reference>
<protein>
    <recommendedName>
        <fullName evidence="2">CCL2-like lectin domain-containing protein</fullName>
    </recommendedName>
</protein>
<dbReference type="EMBL" id="KN838578">
    <property type="protein sequence ID" value="KIK03632.1"/>
    <property type="molecule type" value="Genomic_DNA"/>
</dbReference>